<dbReference type="SUPFAM" id="SSF55166">
    <property type="entry name" value="Hedgehog/DD-peptidase"/>
    <property type="match status" value="1"/>
</dbReference>
<evidence type="ECO:0000313" key="1">
    <source>
        <dbReference type="EMBL" id="REL32520.1"/>
    </source>
</evidence>
<reference evidence="2" key="1">
    <citation type="submission" date="2018-08" db="EMBL/GenBank/DDBJ databases">
        <title>Thalassotalea euphylliae genome.</title>
        <authorList>
            <person name="Summers S."/>
            <person name="Rice S.A."/>
            <person name="Freckelton M.L."/>
            <person name="Nedved B.T."/>
            <person name="Hadfield M.G."/>
        </authorList>
    </citation>
    <scope>NUCLEOTIDE SEQUENCE [LARGE SCALE GENOMIC DNA]</scope>
    <source>
        <strain evidence="2">H3</strain>
    </source>
</reference>
<name>A0A3E0U6W2_9GAMM</name>
<dbReference type="InterPro" id="IPR009045">
    <property type="entry name" value="Zn_M74/Hedgehog-like"/>
</dbReference>
<accession>A0A3E0U6W2</accession>
<evidence type="ECO:0008006" key="3">
    <source>
        <dbReference type="Google" id="ProtNLM"/>
    </source>
</evidence>
<dbReference type="Proteomes" id="UP000256899">
    <property type="component" value="Unassembled WGS sequence"/>
</dbReference>
<dbReference type="RefSeq" id="WP_116018143.1">
    <property type="nucleotide sequence ID" value="NZ_QUOT01000001.1"/>
</dbReference>
<keyword evidence="2" id="KW-1185">Reference proteome</keyword>
<dbReference type="EMBL" id="QUOT01000001">
    <property type="protein sequence ID" value="REL32520.1"/>
    <property type="molecule type" value="Genomic_DNA"/>
</dbReference>
<protein>
    <recommendedName>
        <fullName evidence="3">Peptidase M15A C-terminal domain-containing protein</fullName>
    </recommendedName>
</protein>
<dbReference type="Gene3D" id="3.30.1380.10">
    <property type="match status" value="1"/>
</dbReference>
<gene>
    <name evidence="1" type="ORF">DXX94_18390</name>
</gene>
<proteinExistence type="predicted"/>
<organism evidence="1 2">
    <name type="scientific">Thalassotalea euphylliae</name>
    <dbReference type="NCBI Taxonomy" id="1655234"/>
    <lineage>
        <taxon>Bacteria</taxon>
        <taxon>Pseudomonadati</taxon>
        <taxon>Pseudomonadota</taxon>
        <taxon>Gammaproteobacteria</taxon>
        <taxon>Alteromonadales</taxon>
        <taxon>Colwelliaceae</taxon>
        <taxon>Thalassotalea</taxon>
    </lineage>
</organism>
<sequence length="148" mass="17206">MAKSIPFFRIEELVDPETFNQYGQRCWWFLSEKALASLVALREQFGLLTVNDWVFGGGYKYSGFRHPDCPIGAKLSQHKFGRAFDVKSKNYSAVEMQEYILMHPHQFPHITTMENAEQTLGWLHFDTRPVTTEGNQDGQREITIFNLK</sequence>
<evidence type="ECO:0000313" key="2">
    <source>
        <dbReference type="Proteomes" id="UP000256899"/>
    </source>
</evidence>
<comment type="caution">
    <text evidence="1">The sequence shown here is derived from an EMBL/GenBank/DDBJ whole genome shotgun (WGS) entry which is preliminary data.</text>
</comment>
<dbReference type="AlphaFoldDB" id="A0A3E0U6W2"/>